<keyword evidence="2" id="KW-1185">Reference proteome</keyword>
<dbReference type="STRING" id="1235591.CAK95_15695"/>
<evidence type="ECO:0000313" key="1">
    <source>
        <dbReference type="EMBL" id="ARQ00359.1"/>
    </source>
</evidence>
<dbReference type="OrthoDB" id="9809513at2"/>
<dbReference type="RefSeq" id="WP_086088754.1">
    <property type="nucleotide sequence ID" value="NZ_CP021112.1"/>
</dbReference>
<organism evidence="1 2">
    <name type="scientific">Pseudorhodoplanes sinuspersici</name>
    <dbReference type="NCBI Taxonomy" id="1235591"/>
    <lineage>
        <taxon>Bacteria</taxon>
        <taxon>Pseudomonadati</taxon>
        <taxon>Pseudomonadota</taxon>
        <taxon>Alphaproteobacteria</taxon>
        <taxon>Hyphomicrobiales</taxon>
        <taxon>Pseudorhodoplanes</taxon>
    </lineage>
</organism>
<protein>
    <submittedName>
        <fullName evidence="1">Uncharacterized protein</fullName>
    </submittedName>
</protein>
<sequence>MNSLSRMNSAREPIADHEQKKVALGYVHEAWAEARLDGIDGDCMAQACLFAALIEFVSTYGEDAAAVFAEGLSDRIRNGEFSLDLSRQ</sequence>
<dbReference type="Proteomes" id="UP000194137">
    <property type="component" value="Chromosome"/>
</dbReference>
<reference evidence="1 2" key="1">
    <citation type="submission" date="2017-05" db="EMBL/GenBank/DDBJ databases">
        <title>Full genome sequence of Pseudorhodoplanes sinuspersici.</title>
        <authorList>
            <person name="Dastgheib S.M.M."/>
            <person name="Shavandi M."/>
            <person name="Tirandaz H."/>
        </authorList>
    </citation>
    <scope>NUCLEOTIDE SEQUENCE [LARGE SCALE GENOMIC DNA]</scope>
    <source>
        <strain evidence="1 2">RIPI110</strain>
    </source>
</reference>
<dbReference type="AlphaFoldDB" id="A0A1W6ZSH2"/>
<name>A0A1W6ZSH2_9HYPH</name>
<evidence type="ECO:0000313" key="2">
    <source>
        <dbReference type="Proteomes" id="UP000194137"/>
    </source>
</evidence>
<dbReference type="EMBL" id="CP021112">
    <property type="protein sequence ID" value="ARQ00359.1"/>
    <property type="molecule type" value="Genomic_DNA"/>
</dbReference>
<gene>
    <name evidence="1" type="ORF">CAK95_15695</name>
</gene>
<dbReference type="KEGG" id="psin:CAK95_15695"/>
<accession>A0A1W6ZSH2</accession>
<proteinExistence type="predicted"/>